<dbReference type="SUPFAM" id="SSF63829">
    <property type="entry name" value="Calcium-dependent phosphotriesterase"/>
    <property type="match status" value="3"/>
</dbReference>
<name>A0A1I0QC93_9BACT</name>
<keyword evidence="6 16" id="KW-0418">Kinase</keyword>
<dbReference type="InterPro" id="IPR004358">
    <property type="entry name" value="Sig_transdc_His_kin-like_C"/>
</dbReference>
<dbReference type="SMART" id="SM00448">
    <property type="entry name" value="REC"/>
    <property type="match status" value="1"/>
</dbReference>
<dbReference type="SUPFAM" id="SSF47384">
    <property type="entry name" value="Homodimeric domain of signal transducing histidine kinase"/>
    <property type="match status" value="1"/>
</dbReference>
<dbReference type="GO" id="GO:0043565">
    <property type="term" value="F:sequence-specific DNA binding"/>
    <property type="evidence" value="ECO:0007669"/>
    <property type="project" value="InterPro"/>
</dbReference>
<dbReference type="InterPro" id="IPR003661">
    <property type="entry name" value="HisK_dim/P_dom"/>
</dbReference>
<evidence type="ECO:0000256" key="9">
    <source>
        <dbReference type="ARBA" id="ARBA00023015"/>
    </source>
</evidence>
<evidence type="ECO:0000256" key="10">
    <source>
        <dbReference type="ARBA" id="ARBA00023163"/>
    </source>
</evidence>
<dbReference type="CDD" id="cd00082">
    <property type="entry name" value="HisKA"/>
    <property type="match status" value="1"/>
</dbReference>
<evidence type="ECO:0000256" key="11">
    <source>
        <dbReference type="PROSITE-ProRule" id="PRU00169"/>
    </source>
</evidence>
<keyword evidence="8" id="KW-0902">Two-component regulatory system</keyword>
<dbReference type="Proteomes" id="UP000199373">
    <property type="component" value="Unassembled WGS sequence"/>
</dbReference>
<evidence type="ECO:0000259" key="15">
    <source>
        <dbReference type="PROSITE" id="PS50110"/>
    </source>
</evidence>
<feature type="domain" description="HTH araC/xylS-type" evidence="13">
    <location>
        <begin position="1225"/>
        <end position="1324"/>
    </location>
</feature>
<keyword evidence="12" id="KW-1133">Transmembrane helix</keyword>
<protein>
    <recommendedName>
        <fullName evidence="2">histidine kinase</fullName>
        <ecNumber evidence="2">2.7.13.3</ecNumber>
    </recommendedName>
</protein>
<dbReference type="Gene3D" id="2.130.10.10">
    <property type="entry name" value="YVTN repeat-like/Quinoprotein amine dehydrogenase"/>
    <property type="match status" value="3"/>
</dbReference>
<dbReference type="CDD" id="cd00075">
    <property type="entry name" value="HATPase"/>
    <property type="match status" value="1"/>
</dbReference>
<feature type="modified residue" description="4-aspartylphosphate" evidence="11">
    <location>
        <position position="1124"/>
    </location>
</feature>
<feature type="domain" description="Histidine kinase" evidence="14">
    <location>
        <begin position="816"/>
        <end position="1031"/>
    </location>
</feature>
<dbReference type="FunFam" id="3.30.565.10:FF:000037">
    <property type="entry name" value="Hybrid sensor histidine kinase/response regulator"/>
    <property type="match status" value="1"/>
</dbReference>
<keyword evidence="12" id="KW-0472">Membrane</keyword>
<dbReference type="InterPro" id="IPR003594">
    <property type="entry name" value="HATPase_dom"/>
</dbReference>
<keyword evidence="3 11" id="KW-0597">Phosphoprotein</keyword>
<evidence type="ECO:0000256" key="5">
    <source>
        <dbReference type="ARBA" id="ARBA00022741"/>
    </source>
</evidence>
<dbReference type="PANTHER" id="PTHR43547">
    <property type="entry name" value="TWO-COMPONENT HISTIDINE KINASE"/>
    <property type="match status" value="1"/>
</dbReference>
<sequence>MDRKILLTFFTFWTLSISAQMGRLFDANHQLSSNFTSQVYLDNDGFIWLATRNGLNKYDGYQFHIYKKEKGGVLGMASNYVNCIVQDHQGLFYLGMWGILQTYDGNRFQTVEVKDLGGKHIDCFITCFLKRRNGEILVGTSGFGVLKIDNAKNAHQVGGALKGVHTVEQMMEDKKGNLWVVTRNQGLICDNGKSSRVYFKDAPMNASLRKVCEGSNGMIYLGTSKAGLFQLKGNDFVRVEQVGTKPIEELYFNRRGELLLGYDGEGLGVYHPQTGVLTDNPYYSTEVDLSKSKVTSITEDHSGNIWLGLLQKGLYMQSGASMGFNYMGYKQGSRNMIGSACVISTCVDSQKRLWVGTDKDGLYCFSSDRQQVRHYKDNFPASVMTIAEDLQGRIWIGSYNDGGGWIDPHGGQYHKYNFPFPDNFSIFDIEVDNKNRLWIGTLGDGMLMLDQQTGKTVIYPVKGNAESNRNVNSLTNAYVSQLSISPDQRRIYVATTMGVCCLDVEKGSWLSTFGKNCLNYGTPVRVAREFMGKLWIGTNDGLCCYDLEKRTLTQFAEEKGLGDNGIASIEQDLRGKLWVATDHGLYCYDPKTELIQSYFIDNGLQSNEFSDGASWMTNTGTLYFGGVGGLTWFNPVDIAQSKWEATVQLTGFTINGEVVNNTTKSGRFHVTDTTVIASRNFELGYHDNSFAIQMSTLTYDNPEHITYLYSINGEAFVRLQPGVNEITFSHLSPGTYRFRVKAERNNIETPERMFTVVVHAPWYRSAWACFFYLLALGAGTWYYVVNRRRKEQDRLRLQEHIHAEELGEAKLRFFMNISHEIRTPMTLIMTPLLSLLKEETDLRKKGVYETIKRNAERILHLINQMMDLRKIDKGQMQMRMKEINLVGFVGDIYALFEHQAKVKGITLTYEHDTPSLPVWLDRQNFDKVIMNILSNAFKFTPTGGKIDIRVTHDEKNATISVSDNGEKIPDEKIDKIFERFYQVASTANDRNVGTGIGLDLTRSLVELHHGTISAHNLEQGCEFIVSIPLGNAHLKPEEMDVEMDDNMAESISIEIEDLEQMDDDSAIAQKSGRRHTLVVAEDDDEIRDYLVSELSRDYDVCACTNGVEALKEVLRVRPDLVLSDVMMPEMDGSMLCSKLKANPSTNIMPVVLLTAKNRDEDRLEGLETGADAYIVKPFNMDILRRTIINLINSHQLLRLKYERNDQLEEKLDEVKLKSPDEKLLERVMATINARIDDSDLSVDMIADEVGISRVHLHRKMKELTGQTPHDFIRNIRLKRAAYLLANQGVNVTEVMYACGFSNSASFSTLFKKFYGVSPRDYMREHGNR</sequence>
<keyword evidence="7" id="KW-0067">ATP-binding</keyword>
<dbReference type="PROSITE" id="PS50110">
    <property type="entry name" value="RESPONSE_REGULATORY"/>
    <property type="match status" value="1"/>
</dbReference>
<organism evidence="16 17">
    <name type="scientific">Prevotella aff. ruminicola Tc2-24</name>
    <dbReference type="NCBI Taxonomy" id="81582"/>
    <lineage>
        <taxon>Bacteria</taxon>
        <taxon>Pseudomonadati</taxon>
        <taxon>Bacteroidota</taxon>
        <taxon>Bacteroidia</taxon>
        <taxon>Bacteroidales</taxon>
        <taxon>Prevotellaceae</taxon>
        <taxon>Prevotella</taxon>
    </lineage>
</organism>
<dbReference type="GO" id="GO:0003700">
    <property type="term" value="F:DNA-binding transcription factor activity"/>
    <property type="evidence" value="ECO:0007669"/>
    <property type="project" value="InterPro"/>
</dbReference>
<dbReference type="InterPro" id="IPR036890">
    <property type="entry name" value="HATPase_C_sf"/>
</dbReference>
<evidence type="ECO:0000256" key="1">
    <source>
        <dbReference type="ARBA" id="ARBA00000085"/>
    </source>
</evidence>
<feature type="domain" description="Response regulatory" evidence="15">
    <location>
        <begin position="1076"/>
        <end position="1191"/>
    </location>
</feature>
<dbReference type="CDD" id="cd17574">
    <property type="entry name" value="REC_OmpR"/>
    <property type="match status" value="1"/>
</dbReference>
<evidence type="ECO:0000259" key="14">
    <source>
        <dbReference type="PROSITE" id="PS50109"/>
    </source>
</evidence>
<evidence type="ECO:0000256" key="12">
    <source>
        <dbReference type="SAM" id="Phobius"/>
    </source>
</evidence>
<dbReference type="Pfam" id="PF12833">
    <property type="entry name" value="HTH_18"/>
    <property type="match status" value="1"/>
</dbReference>
<dbReference type="EMBL" id="FOIQ01000006">
    <property type="protein sequence ID" value="SEW24612.1"/>
    <property type="molecule type" value="Genomic_DNA"/>
</dbReference>
<evidence type="ECO:0000256" key="3">
    <source>
        <dbReference type="ARBA" id="ARBA00022553"/>
    </source>
</evidence>
<dbReference type="Pfam" id="PF02518">
    <property type="entry name" value="HATPase_c"/>
    <property type="match status" value="1"/>
</dbReference>
<dbReference type="InterPro" id="IPR015943">
    <property type="entry name" value="WD40/YVTN_repeat-like_dom_sf"/>
</dbReference>
<dbReference type="InterPro" id="IPR036097">
    <property type="entry name" value="HisK_dim/P_sf"/>
</dbReference>
<gene>
    <name evidence="16" type="ORF">SAMN04487850_2341</name>
</gene>
<dbReference type="RefSeq" id="WP_091916878.1">
    <property type="nucleotide sequence ID" value="NZ_FOIQ01000006.1"/>
</dbReference>
<feature type="transmembrane region" description="Helical" evidence="12">
    <location>
        <begin position="762"/>
        <end position="784"/>
    </location>
</feature>
<dbReference type="InterPro" id="IPR011006">
    <property type="entry name" value="CheY-like_superfamily"/>
</dbReference>
<dbReference type="SMART" id="SM00388">
    <property type="entry name" value="HisKA"/>
    <property type="match status" value="1"/>
</dbReference>
<proteinExistence type="predicted"/>
<evidence type="ECO:0000256" key="2">
    <source>
        <dbReference type="ARBA" id="ARBA00012438"/>
    </source>
</evidence>
<keyword evidence="12" id="KW-0812">Transmembrane</keyword>
<dbReference type="Gene3D" id="1.10.287.130">
    <property type="match status" value="1"/>
</dbReference>
<evidence type="ECO:0000313" key="17">
    <source>
        <dbReference type="Proteomes" id="UP000199373"/>
    </source>
</evidence>
<dbReference type="Gene3D" id="3.40.50.2300">
    <property type="match status" value="1"/>
</dbReference>
<keyword evidence="10" id="KW-0804">Transcription</keyword>
<dbReference type="GO" id="GO:0005524">
    <property type="term" value="F:ATP binding"/>
    <property type="evidence" value="ECO:0007669"/>
    <property type="project" value="UniProtKB-KW"/>
</dbReference>
<dbReference type="InterPro" id="IPR001789">
    <property type="entry name" value="Sig_transdc_resp-reg_receiver"/>
</dbReference>
<dbReference type="SUPFAM" id="SSF55874">
    <property type="entry name" value="ATPase domain of HSP90 chaperone/DNA topoisomerase II/histidine kinase"/>
    <property type="match status" value="1"/>
</dbReference>
<dbReference type="Gene3D" id="3.30.565.10">
    <property type="entry name" value="Histidine kinase-like ATPase, C-terminal domain"/>
    <property type="match status" value="1"/>
</dbReference>
<dbReference type="InterPro" id="IPR009057">
    <property type="entry name" value="Homeodomain-like_sf"/>
</dbReference>
<dbReference type="GO" id="GO:0000155">
    <property type="term" value="F:phosphorelay sensor kinase activity"/>
    <property type="evidence" value="ECO:0007669"/>
    <property type="project" value="InterPro"/>
</dbReference>
<dbReference type="PANTHER" id="PTHR43547:SF2">
    <property type="entry name" value="HYBRID SIGNAL TRANSDUCTION HISTIDINE KINASE C"/>
    <property type="match status" value="1"/>
</dbReference>
<comment type="catalytic activity">
    <reaction evidence="1">
        <text>ATP + protein L-histidine = ADP + protein N-phospho-L-histidine.</text>
        <dbReference type="EC" id="2.7.13.3"/>
    </reaction>
</comment>
<dbReference type="InterPro" id="IPR018060">
    <property type="entry name" value="HTH_AraC"/>
</dbReference>
<keyword evidence="4" id="KW-0808">Transferase</keyword>
<dbReference type="Gene3D" id="1.10.10.60">
    <property type="entry name" value="Homeodomain-like"/>
    <property type="match status" value="2"/>
</dbReference>
<dbReference type="EC" id="2.7.13.3" evidence="2"/>
<dbReference type="SMART" id="SM00342">
    <property type="entry name" value="HTH_ARAC"/>
    <property type="match status" value="1"/>
</dbReference>
<dbReference type="InterPro" id="IPR005467">
    <property type="entry name" value="His_kinase_dom"/>
</dbReference>
<keyword evidence="5" id="KW-0547">Nucleotide-binding</keyword>
<dbReference type="Gene3D" id="2.60.40.10">
    <property type="entry name" value="Immunoglobulins"/>
    <property type="match status" value="1"/>
</dbReference>
<accession>A0A1I0QC93</accession>
<dbReference type="InterPro" id="IPR013783">
    <property type="entry name" value="Ig-like_fold"/>
</dbReference>
<dbReference type="PROSITE" id="PS01124">
    <property type="entry name" value="HTH_ARAC_FAMILY_2"/>
    <property type="match status" value="1"/>
</dbReference>
<dbReference type="SUPFAM" id="SSF46689">
    <property type="entry name" value="Homeodomain-like"/>
    <property type="match status" value="2"/>
</dbReference>
<keyword evidence="17" id="KW-1185">Reference proteome</keyword>
<evidence type="ECO:0000313" key="16">
    <source>
        <dbReference type="EMBL" id="SEW24612.1"/>
    </source>
</evidence>
<dbReference type="SUPFAM" id="SSF52172">
    <property type="entry name" value="CheY-like"/>
    <property type="match status" value="1"/>
</dbReference>
<evidence type="ECO:0000256" key="4">
    <source>
        <dbReference type="ARBA" id="ARBA00022679"/>
    </source>
</evidence>
<reference evidence="16 17" key="1">
    <citation type="submission" date="2016-10" db="EMBL/GenBank/DDBJ databases">
        <authorList>
            <person name="de Groot N.N."/>
        </authorList>
    </citation>
    <scope>NUCLEOTIDE SEQUENCE [LARGE SCALE GENOMIC DNA]</scope>
    <source>
        <strain evidence="16 17">TC2-24</strain>
    </source>
</reference>
<evidence type="ECO:0000259" key="13">
    <source>
        <dbReference type="PROSITE" id="PS01124"/>
    </source>
</evidence>
<dbReference type="Pfam" id="PF00512">
    <property type="entry name" value="HisKA"/>
    <property type="match status" value="1"/>
</dbReference>
<evidence type="ECO:0000256" key="7">
    <source>
        <dbReference type="ARBA" id="ARBA00022840"/>
    </source>
</evidence>
<dbReference type="SMART" id="SM00387">
    <property type="entry name" value="HATPase_c"/>
    <property type="match status" value="1"/>
</dbReference>
<dbReference type="Pfam" id="PF00072">
    <property type="entry name" value="Response_reg"/>
    <property type="match status" value="1"/>
</dbReference>
<evidence type="ECO:0000256" key="6">
    <source>
        <dbReference type="ARBA" id="ARBA00022777"/>
    </source>
</evidence>
<evidence type="ECO:0000256" key="8">
    <source>
        <dbReference type="ARBA" id="ARBA00023012"/>
    </source>
</evidence>
<dbReference type="PRINTS" id="PR00344">
    <property type="entry name" value="BCTRLSENSOR"/>
</dbReference>
<keyword evidence="9" id="KW-0805">Transcription regulation</keyword>
<dbReference type="PROSITE" id="PS50109">
    <property type="entry name" value="HIS_KIN"/>
    <property type="match status" value="1"/>
</dbReference>